<organism evidence="8 9">
    <name type="scientific">Agaribacter flavus</name>
    <dbReference type="NCBI Taxonomy" id="1902781"/>
    <lineage>
        <taxon>Bacteria</taxon>
        <taxon>Pseudomonadati</taxon>
        <taxon>Pseudomonadota</taxon>
        <taxon>Gammaproteobacteria</taxon>
        <taxon>Alteromonadales</taxon>
        <taxon>Alteromonadaceae</taxon>
        <taxon>Agaribacter</taxon>
    </lineage>
</organism>
<feature type="domain" description="Core-binding (CB)" evidence="7">
    <location>
        <begin position="20"/>
        <end position="111"/>
    </location>
</feature>
<comment type="caution">
    <text evidence="8">The sequence shown here is derived from an EMBL/GenBank/DDBJ whole genome shotgun (WGS) entry which is preliminary data.</text>
</comment>
<dbReference type="InterPro" id="IPR011010">
    <property type="entry name" value="DNA_brk_join_enz"/>
</dbReference>
<dbReference type="InterPro" id="IPR050090">
    <property type="entry name" value="Tyrosine_recombinase_XerCD"/>
</dbReference>
<proteinExistence type="inferred from homology"/>
<evidence type="ECO:0000256" key="1">
    <source>
        <dbReference type="ARBA" id="ARBA00008857"/>
    </source>
</evidence>
<evidence type="ECO:0000256" key="2">
    <source>
        <dbReference type="ARBA" id="ARBA00022908"/>
    </source>
</evidence>
<evidence type="ECO:0000259" key="6">
    <source>
        <dbReference type="PROSITE" id="PS51898"/>
    </source>
</evidence>
<dbReference type="InterPro" id="IPR002104">
    <property type="entry name" value="Integrase_catalytic"/>
</dbReference>
<dbReference type="PANTHER" id="PTHR30349:SF41">
    <property type="entry name" value="INTEGRASE_RECOMBINASE PROTEIN MJ0367-RELATED"/>
    <property type="match status" value="1"/>
</dbReference>
<dbReference type="SUPFAM" id="SSF56349">
    <property type="entry name" value="DNA breaking-rejoining enzymes"/>
    <property type="match status" value="1"/>
</dbReference>
<keyword evidence="4" id="KW-0233">DNA recombination</keyword>
<dbReference type="InterPro" id="IPR013762">
    <property type="entry name" value="Integrase-like_cat_sf"/>
</dbReference>
<dbReference type="Gene3D" id="1.10.443.10">
    <property type="entry name" value="Intergrase catalytic core"/>
    <property type="match status" value="1"/>
</dbReference>
<gene>
    <name evidence="8" type="primary">xerC</name>
    <name evidence="8" type="ORF">ACFOHL_00135</name>
</gene>
<evidence type="ECO:0000313" key="9">
    <source>
        <dbReference type="Proteomes" id="UP001595478"/>
    </source>
</evidence>
<dbReference type="Pfam" id="PF13495">
    <property type="entry name" value="Phage_int_SAM_4"/>
    <property type="match status" value="1"/>
</dbReference>
<evidence type="ECO:0000259" key="7">
    <source>
        <dbReference type="PROSITE" id="PS51900"/>
    </source>
</evidence>
<evidence type="ECO:0000256" key="3">
    <source>
        <dbReference type="ARBA" id="ARBA00023125"/>
    </source>
</evidence>
<keyword evidence="3 5" id="KW-0238">DNA-binding</keyword>
<dbReference type="Proteomes" id="UP001595478">
    <property type="component" value="Unassembled WGS sequence"/>
</dbReference>
<evidence type="ECO:0000256" key="5">
    <source>
        <dbReference type="PROSITE-ProRule" id="PRU01248"/>
    </source>
</evidence>
<dbReference type="InterPro" id="IPR010998">
    <property type="entry name" value="Integrase_recombinase_N"/>
</dbReference>
<dbReference type="PANTHER" id="PTHR30349">
    <property type="entry name" value="PHAGE INTEGRASE-RELATED"/>
    <property type="match status" value="1"/>
</dbReference>
<dbReference type="Pfam" id="PF00589">
    <property type="entry name" value="Phage_integrase"/>
    <property type="match status" value="1"/>
</dbReference>
<evidence type="ECO:0000313" key="8">
    <source>
        <dbReference type="EMBL" id="MFC3120023.1"/>
    </source>
</evidence>
<protein>
    <submittedName>
        <fullName evidence="8">Site-specific tyrosine recombinase XerC</fullName>
    </submittedName>
</protein>
<dbReference type="InterPro" id="IPR004107">
    <property type="entry name" value="Integrase_SAM-like_N"/>
</dbReference>
<accession>A0ABV7FLC2</accession>
<dbReference type="InterPro" id="IPR044068">
    <property type="entry name" value="CB"/>
</dbReference>
<comment type="similarity">
    <text evidence="1">Belongs to the 'phage' integrase family.</text>
</comment>
<name>A0ABV7FLC2_9ALTE</name>
<dbReference type="NCBIfam" id="NF002331">
    <property type="entry name" value="PRK01287.1"/>
    <property type="match status" value="1"/>
</dbReference>
<dbReference type="RefSeq" id="WP_376918169.1">
    <property type="nucleotide sequence ID" value="NZ_JBHRSW010000004.1"/>
</dbReference>
<keyword evidence="9" id="KW-1185">Reference proteome</keyword>
<sequence>MAKLKRQRCLKSVGDPTDPQGLFVFMQRFIEVLEIKHYTDSTILNNERAIRDFIAWCDTRMLRRPTEITKAIIERYQRSLYLYRKPDGMPLSVYSLRFKVAPLIQWFKWLSKENYILYNPAADIDLPKQIHTLPKAVLSEKEAEQILQQPNTSKPLGIRDRAILELLYSTGIRRMEVVYLQLYDIDRARRVVQVRQGKGRKDRIIPIGERALYWILRYTNDIRPEYARRADSHHLFLSQYGEPINPAWLSSTVRRYIIKAGIKKSGSCHLFRHTMATLMLENGADVRYIQAMLGHEKLETTQIYTKVAIKTLKKVHAQAHPAQMNEQQGRRLQALLGNDEVDEEDDHADKNELH</sequence>
<dbReference type="Gene3D" id="1.10.150.130">
    <property type="match status" value="1"/>
</dbReference>
<keyword evidence="2" id="KW-0229">DNA integration</keyword>
<feature type="domain" description="Tyr recombinase" evidence="6">
    <location>
        <begin position="132"/>
        <end position="317"/>
    </location>
</feature>
<dbReference type="CDD" id="cd00798">
    <property type="entry name" value="INT_XerDC_C"/>
    <property type="match status" value="1"/>
</dbReference>
<dbReference type="PROSITE" id="PS51898">
    <property type="entry name" value="TYR_RECOMBINASE"/>
    <property type="match status" value="1"/>
</dbReference>
<dbReference type="PROSITE" id="PS51900">
    <property type="entry name" value="CB"/>
    <property type="match status" value="1"/>
</dbReference>
<evidence type="ECO:0000256" key="4">
    <source>
        <dbReference type="ARBA" id="ARBA00023172"/>
    </source>
</evidence>
<reference evidence="9" key="1">
    <citation type="journal article" date="2019" name="Int. J. Syst. Evol. Microbiol.">
        <title>The Global Catalogue of Microorganisms (GCM) 10K type strain sequencing project: providing services to taxonomists for standard genome sequencing and annotation.</title>
        <authorList>
            <consortium name="The Broad Institute Genomics Platform"/>
            <consortium name="The Broad Institute Genome Sequencing Center for Infectious Disease"/>
            <person name="Wu L."/>
            <person name="Ma J."/>
        </authorList>
    </citation>
    <scope>NUCLEOTIDE SEQUENCE [LARGE SCALE GENOMIC DNA]</scope>
    <source>
        <strain evidence="9">KCTC 52473</strain>
    </source>
</reference>
<dbReference type="EMBL" id="JBHRSW010000004">
    <property type="protein sequence ID" value="MFC3120023.1"/>
    <property type="molecule type" value="Genomic_DNA"/>
</dbReference>